<feature type="region of interest" description="Disordered" evidence="1">
    <location>
        <begin position="559"/>
        <end position="619"/>
    </location>
</feature>
<dbReference type="Proteomes" id="UP000193719">
    <property type="component" value="Unassembled WGS sequence"/>
</dbReference>
<dbReference type="GO" id="GO:0052689">
    <property type="term" value="F:carboxylic ester hydrolase activity"/>
    <property type="evidence" value="ECO:0007669"/>
    <property type="project" value="InterPro"/>
</dbReference>
<feature type="signal peptide" evidence="2">
    <location>
        <begin position="1"/>
        <end position="16"/>
    </location>
</feature>
<evidence type="ECO:0000313" key="4">
    <source>
        <dbReference type="EMBL" id="ORX59320.1"/>
    </source>
</evidence>
<dbReference type="Pfam" id="PF17996">
    <property type="entry name" value="CE2_N"/>
    <property type="match status" value="1"/>
</dbReference>
<dbReference type="AlphaFoldDB" id="A0A1Y1VLH9"/>
<dbReference type="PANTHER" id="PTHR37834">
    <property type="entry name" value="GDSL-LIKE LIPASE/ACYLHYDROLASE DOMAIN PROTEIN (AFU_ORTHOLOGUE AFUA_2G00620)"/>
    <property type="match status" value="1"/>
</dbReference>
<dbReference type="CDD" id="cd01831">
    <property type="entry name" value="Endoglucanase_E_like"/>
    <property type="match status" value="1"/>
</dbReference>
<dbReference type="Pfam" id="PF00657">
    <property type="entry name" value="Lipase_GDSL"/>
    <property type="match status" value="1"/>
</dbReference>
<name>A0A1Y1VLH9_9FUNG</name>
<evidence type="ECO:0000256" key="1">
    <source>
        <dbReference type="SAM" id="MobiDB-lite"/>
    </source>
</evidence>
<dbReference type="InterPro" id="IPR037461">
    <property type="entry name" value="CtCE2-like_dom"/>
</dbReference>
<sequence>MKLNFALFTLLSAVSAIPIIEKRANNPYLVCEASDYSCKQKQSTLCFEKANECWKTETDYSKCNELNSICNEIWSYTGSPQQNVITTTAKTTTTSVKVIPTTTTSVKVIPTTTTSVKVIPTTTTSVKVIPTTTTSVKVIPTTTTSVKVIPTTTTSVKVIPTTTTSVKVIPTTTTSVKVIPTTTTSTKTMPTSSASSNGIFKPTKDNVKIIGRANYDEEKGFLWFGLTDSGIEYKFTGKQTTIDLEVDGDPARFKIFTDGELYSVTLLSKKEEVDIVFDEASEHVVSLIKISECAQSTVRIYGIKSDSDKIEPTSANSKKIEFIGDSITCAYGVDGTDKDTFSTKNEDGTKSFAYKVAKKFNADYSMVSYSGFGIISGYTVDGERNTISALPQYYDKLGFSYWNQFGSDITQIKTVSWNSEDFIPDLIVINLGTNDNSYMQGIKSSEKKKSEVAAFVAEYQEFIGKIRSTYPDSEILCTLGIMGQELYPQVEEAVNNYKAETGDEKVNAFKFNVQNIAKNGKAVDWHPAHQSHVEAAYELIEEIETLYGWTADSSVNIEVESSSSSESTTTTVISSASTSSTKSPPPTTTTTKVPPTTYITSKVPYTSTTTSKNPPPVITTKSPLTNIPFTTTTSSVKVISTTTTSVKVIPTTTTTSVKVIPTTTTTSVKVIPTTTTSVKVIPTTTTTTVKVIPTTTTTSVKVIPTTTTTSVKVIPTTTTTKSIPTTTRSTKSVPTTTSTKSIPTTTRTKTITKTTTTVIAPTSSPEIDYYSCDSNDYDCKNKMAKLCYEELNDCWSQPYTESLASKCQEINSKCSKIY</sequence>
<evidence type="ECO:0000313" key="5">
    <source>
        <dbReference type="Proteomes" id="UP000193719"/>
    </source>
</evidence>
<protein>
    <recommendedName>
        <fullName evidence="3">Carbohydrate esterase 2 N-terminal domain-containing protein</fullName>
    </recommendedName>
</protein>
<dbReference type="STRING" id="1754191.A0A1Y1VLH9"/>
<dbReference type="InterPro" id="IPR052762">
    <property type="entry name" value="PCW_deacetylase/CE"/>
</dbReference>
<dbReference type="InterPro" id="IPR001087">
    <property type="entry name" value="GDSL"/>
</dbReference>
<feature type="region of interest" description="Disordered" evidence="1">
    <location>
        <begin position="720"/>
        <end position="744"/>
    </location>
</feature>
<keyword evidence="5" id="KW-1185">Reference proteome</keyword>
<organism evidence="4 5">
    <name type="scientific">Piromyces finnis</name>
    <dbReference type="NCBI Taxonomy" id="1754191"/>
    <lineage>
        <taxon>Eukaryota</taxon>
        <taxon>Fungi</taxon>
        <taxon>Fungi incertae sedis</taxon>
        <taxon>Chytridiomycota</taxon>
        <taxon>Chytridiomycota incertae sedis</taxon>
        <taxon>Neocallimastigomycetes</taxon>
        <taxon>Neocallimastigales</taxon>
        <taxon>Neocallimastigaceae</taxon>
        <taxon>Piromyces</taxon>
    </lineage>
</organism>
<keyword evidence="2" id="KW-0732">Signal</keyword>
<evidence type="ECO:0000259" key="3">
    <source>
        <dbReference type="Pfam" id="PF17996"/>
    </source>
</evidence>
<feature type="compositionally biased region" description="Polar residues" evidence="1">
    <location>
        <begin position="603"/>
        <end position="612"/>
    </location>
</feature>
<dbReference type="Gene3D" id="3.40.50.1110">
    <property type="entry name" value="SGNH hydrolase"/>
    <property type="match status" value="1"/>
</dbReference>
<dbReference type="PANTHER" id="PTHR37834:SF2">
    <property type="entry name" value="ESTERASE, SGNH HYDROLASE-TYPE"/>
    <property type="match status" value="1"/>
</dbReference>
<feature type="domain" description="Carbohydrate esterase 2 N-terminal" evidence="3">
    <location>
        <begin position="210"/>
        <end position="308"/>
    </location>
</feature>
<dbReference type="SUPFAM" id="SSF52266">
    <property type="entry name" value="SGNH hydrolase"/>
    <property type="match status" value="1"/>
</dbReference>
<feature type="compositionally biased region" description="Low complexity" evidence="1">
    <location>
        <begin position="559"/>
        <end position="601"/>
    </location>
</feature>
<gene>
    <name evidence="4" type="ORF">BCR36DRAFT_317432</name>
</gene>
<reference evidence="4 5" key="2">
    <citation type="submission" date="2016-08" db="EMBL/GenBank/DDBJ databases">
        <title>Pervasive Adenine N6-methylation of Active Genes in Fungi.</title>
        <authorList>
            <consortium name="DOE Joint Genome Institute"/>
            <person name="Mondo S.J."/>
            <person name="Dannebaum R.O."/>
            <person name="Kuo R.C."/>
            <person name="Labutti K."/>
            <person name="Haridas S."/>
            <person name="Kuo A."/>
            <person name="Salamov A."/>
            <person name="Ahrendt S.R."/>
            <person name="Lipzen A."/>
            <person name="Sullivan W."/>
            <person name="Andreopoulos W.B."/>
            <person name="Clum A."/>
            <person name="Lindquist E."/>
            <person name="Daum C."/>
            <person name="Ramamoorthy G.K."/>
            <person name="Gryganskyi A."/>
            <person name="Culley D."/>
            <person name="Magnuson J.K."/>
            <person name="James T.Y."/>
            <person name="O'Malley M.A."/>
            <person name="Stajich J.E."/>
            <person name="Spatafora J.W."/>
            <person name="Visel A."/>
            <person name="Grigoriev I.V."/>
        </authorList>
    </citation>
    <scope>NUCLEOTIDE SEQUENCE [LARGE SCALE GENOMIC DNA]</scope>
    <source>
        <strain evidence="5">finn</strain>
    </source>
</reference>
<dbReference type="Gene3D" id="2.60.120.260">
    <property type="entry name" value="Galactose-binding domain-like"/>
    <property type="match status" value="1"/>
</dbReference>
<dbReference type="InterPro" id="IPR040794">
    <property type="entry name" value="CE2_N"/>
</dbReference>
<evidence type="ECO:0000256" key="2">
    <source>
        <dbReference type="SAM" id="SignalP"/>
    </source>
</evidence>
<dbReference type="EMBL" id="MCFH01000003">
    <property type="protein sequence ID" value="ORX59320.1"/>
    <property type="molecule type" value="Genomic_DNA"/>
</dbReference>
<feature type="chain" id="PRO_5012937452" description="Carbohydrate esterase 2 N-terminal domain-containing protein" evidence="2">
    <location>
        <begin position="17"/>
        <end position="818"/>
    </location>
</feature>
<accession>A0A1Y1VLH9</accession>
<comment type="caution">
    <text evidence="4">The sequence shown here is derived from an EMBL/GenBank/DDBJ whole genome shotgun (WGS) entry which is preliminary data.</text>
</comment>
<dbReference type="InterPro" id="IPR036514">
    <property type="entry name" value="SGNH_hydro_sf"/>
</dbReference>
<dbReference type="OrthoDB" id="426133at2759"/>
<reference evidence="4 5" key="1">
    <citation type="submission" date="2016-08" db="EMBL/GenBank/DDBJ databases">
        <title>Genomes of anaerobic fungi encode conserved fungal cellulosomes for biomass hydrolysis.</title>
        <authorList>
            <consortium name="DOE Joint Genome Institute"/>
            <person name="Haitjema C.H."/>
            <person name="Gilmore S.P."/>
            <person name="Henske J.K."/>
            <person name="Solomon K.V."/>
            <person name="De Groot R."/>
            <person name="Kuo A."/>
            <person name="Mondo S.J."/>
            <person name="Salamov A.A."/>
            <person name="Labutti K."/>
            <person name="Zhao Z."/>
            <person name="Chiniquy J."/>
            <person name="Barry K."/>
            <person name="Brewer H.M."/>
            <person name="Purvine S.O."/>
            <person name="Wright A.T."/>
            <person name="Boxma B."/>
            <person name="Van Alen T."/>
            <person name="Hackstein J.H."/>
            <person name="Baker S.E."/>
            <person name="Grigoriev I.V."/>
            <person name="O'Malley M.A."/>
        </authorList>
    </citation>
    <scope>NUCLEOTIDE SEQUENCE [LARGE SCALE GENOMIC DNA]</scope>
    <source>
        <strain evidence="5">finn</strain>
    </source>
</reference>
<proteinExistence type="predicted"/>